<organism evidence="2 3">
    <name type="scientific">Polarella glacialis</name>
    <name type="common">Dinoflagellate</name>
    <dbReference type="NCBI Taxonomy" id="89957"/>
    <lineage>
        <taxon>Eukaryota</taxon>
        <taxon>Sar</taxon>
        <taxon>Alveolata</taxon>
        <taxon>Dinophyceae</taxon>
        <taxon>Suessiales</taxon>
        <taxon>Suessiaceae</taxon>
        <taxon>Polarella</taxon>
    </lineage>
</organism>
<proteinExistence type="predicted"/>
<gene>
    <name evidence="2" type="ORF">PGLA2088_LOCUS40275</name>
</gene>
<dbReference type="AlphaFoldDB" id="A0A813L826"/>
<dbReference type="Proteomes" id="UP000626109">
    <property type="component" value="Unassembled WGS sequence"/>
</dbReference>
<evidence type="ECO:0000313" key="3">
    <source>
        <dbReference type="Proteomes" id="UP000626109"/>
    </source>
</evidence>
<feature type="compositionally biased region" description="Polar residues" evidence="1">
    <location>
        <begin position="631"/>
        <end position="646"/>
    </location>
</feature>
<comment type="caution">
    <text evidence="2">The sequence shown here is derived from an EMBL/GenBank/DDBJ whole genome shotgun (WGS) entry which is preliminary data.</text>
</comment>
<dbReference type="SUPFAM" id="SSF56672">
    <property type="entry name" value="DNA/RNA polymerases"/>
    <property type="match status" value="1"/>
</dbReference>
<evidence type="ECO:0000313" key="2">
    <source>
        <dbReference type="EMBL" id="CAE8718796.1"/>
    </source>
</evidence>
<evidence type="ECO:0008006" key="4">
    <source>
        <dbReference type="Google" id="ProtNLM"/>
    </source>
</evidence>
<accession>A0A813L826</accession>
<dbReference type="InterPro" id="IPR043502">
    <property type="entry name" value="DNA/RNA_pol_sf"/>
</dbReference>
<feature type="region of interest" description="Disordered" evidence="1">
    <location>
        <begin position="615"/>
        <end position="650"/>
    </location>
</feature>
<reference evidence="2" key="1">
    <citation type="submission" date="2021-02" db="EMBL/GenBank/DDBJ databases">
        <authorList>
            <person name="Dougan E. K."/>
            <person name="Rhodes N."/>
            <person name="Thang M."/>
            <person name="Chan C."/>
        </authorList>
    </citation>
    <scope>NUCLEOTIDE SEQUENCE</scope>
</reference>
<evidence type="ECO:0000256" key="1">
    <source>
        <dbReference type="SAM" id="MobiDB-lite"/>
    </source>
</evidence>
<dbReference type="EMBL" id="CAJNNW010033420">
    <property type="protein sequence ID" value="CAE8718796.1"/>
    <property type="molecule type" value="Genomic_DNA"/>
</dbReference>
<protein>
    <recommendedName>
        <fullName evidence="4">Reverse transcriptase domain-containing protein</fullName>
    </recommendedName>
</protein>
<sequence length="1028" mass="113368">MRNSTQCLPSTQHTSGLPVIWQLAPATVSAAQLEVLKHVRHSISVLGPPPEDLSPAGALLELRVASGYPDEDGGPLGAYNPEHISIPEAGSSAVPLAELWGVNGREVISNFCKTKVLPEGPARKRLAETGLKRGYCDPQLRLLCNYAPFVKRMQQAGLLDFVLAVEGACEEAEPFFVRKKGGRKLRLILDCRRSNWWFAAPDSVDLATGGALGRIELLPGEELYISSADLKDAFYHLELPVALRRFFCMRKVRAGDVGISSLNGVPVRPSTWIRPRLAVLPMGWSWALWWCQILHQRIVSEVGATDENRLADRKPAPSATPALRAEYVDNFHVFGTQKKAVKDLSAAGAAALRKKGLVVHEEEFHDPANGTPATVLGWEFSPDNSMRPSRRRAWRIRLAIRAILSRGAVRGVDLERVLGNMTFVALIRRESLSVLGSVYGFIRRHYLRETPLWSSVARELRLFDGLIPLLWRQLDAEWSSRVLAVDASPWWMGAVSADCDAQEVREAGRFSERWRFSSDGPGGARATAANLEDRLDDEVYPEPRQKGRSTSFAMRQVNQQIGALCLATNTLVSMRWIPSEWNPGDGPSRGKWTASAIGRVDRLKNKPTALIAAPFPETSPKAPDPVAHVATQCSSRSDGPGRQQSGPCPAVSADGEPWFVVHPNCSPAGQSFSGQPPREEPDLRGAATRAKYLDALAKLKLWCRRNGQALDLPASADAALAQYFDELYLDGDSVATGRVTVSALMLFQTEWPRQGNQLLPRARLALKGWRRLAPPEARLPLPWEVVACIANYFMMKQLLEAAVLIVLIFVCYLRPSEAHRLRVKDVVPPLPAAGRSHQFFTLVLHPSERQVPSKTLEFDETVQIDLAHHQWVGPSMMMLLKLHQRSDEEQVFKLSQLEFARLMKEAMLALRLEASHTRIDCATAEHRPTTPRAVVHWSTSSAEAGGGPTTQSGATKKVDASLSSCASCRLTYESMLFAAPRPSRMSCVAGALPSSFAEDPSFPRAVCRLWSARQSCGSLPRPCFALGY</sequence>
<name>A0A813L826_POLGL</name>